<keyword evidence="6" id="KW-1185">Reference proteome</keyword>
<dbReference type="GO" id="GO:0005737">
    <property type="term" value="C:cytoplasm"/>
    <property type="evidence" value="ECO:0007669"/>
    <property type="project" value="UniProtKB-SubCell"/>
</dbReference>
<dbReference type="InterPro" id="IPR000488">
    <property type="entry name" value="Death_dom"/>
</dbReference>
<evidence type="ECO:0000313" key="6">
    <source>
        <dbReference type="Proteomes" id="UP001652740"/>
    </source>
</evidence>
<dbReference type="KEGG" id="gmw:113513443"/>
<dbReference type="FunCoup" id="A0A6J1WHG6">
    <property type="interactions" value="321"/>
</dbReference>
<organism evidence="6 7">
    <name type="scientific">Galleria mellonella</name>
    <name type="common">Greater wax moth</name>
    <dbReference type="NCBI Taxonomy" id="7137"/>
    <lineage>
        <taxon>Eukaryota</taxon>
        <taxon>Metazoa</taxon>
        <taxon>Ecdysozoa</taxon>
        <taxon>Arthropoda</taxon>
        <taxon>Hexapoda</taxon>
        <taxon>Insecta</taxon>
        <taxon>Pterygota</taxon>
        <taxon>Neoptera</taxon>
        <taxon>Endopterygota</taxon>
        <taxon>Lepidoptera</taxon>
        <taxon>Glossata</taxon>
        <taxon>Ditrysia</taxon>
        <taxon>Pyraloidea</taxon>
        <taxon>Pyralidae</taxon>
        <taxon>Galleriinae</taxon>
        <taxon>Galleria</taxon>
    </lineage>
</organism>
<dbReference type="Pfam" id="PF00531">
    <property type="entry name" value="Death"/>
    <property type="match status" value="1"/>
</dbReference>
<dbReference type="AlphaFoldDB" id="A0A6J1WHG6"/>
<evidence type="ECO:0000256" key="3">
    <source>
        <dbReference type="ARBA" id="ARBA00023198"/>
    </source>
</evidence>
<dbReference type="SUPFAM" id="SSF47986">
    <property type="entry name" value="DEATH domain"/>
    <property type="match status" value="1"/>
</dbReference>
<dbReference type="PROSITE" id="PS50017">
    <property type="entry name" value="DEATH_DOMAIN"/>
    <property type="match status" value="1"/>
</dbReference>
<dbReference type="SUPFAM" id="SSF52200">
    <property type="entry name" value="Toll/Interleukin receptor TIR domain"/>
    <property type="match status" value="1"/>
</dbReference>
<dbReference type="GO" id="GO:0043123">
    <property type="term" value="P:positive regulation of canonical NF-kappaB signal transduction"/>
    <property type="evidence" value="ECO:0007669"/>
    <property type="project" value="InterPro"/>
</dbReference>
<dbReference type="GO" id="GO:0005886">
    <property type="term" value="C:plasma membrane"/>
    <property type="evidence" value="ECO:0007669"/>
    <property type="project" value="TreeGrafter"/>
</dbReference>
<feature type="domain" description="TIR" evidence="5">
    <location>
        <begin position="153"/>
        <end position="284"/>
    </location>
</feature>
<dbReference type="GO" id="GO:0050830">
    <property type="term" value="P:defense response to Gram-positive bacterium"/>
    <property type="evidence" value="ECO:0007669"/>
    <property type="project" value="TreeGrafter"/>
</dbReference>
<dbReference type="Gene3D" id="1.10.533.10">
    <property type="entry name" value="Death Domain, Fas"/>
    <property type="match status" value="1"/>
</dbReference>
<dbReference type="GO" id="GO:0070976">
    <property type="term" value="F:TIR domain binding"/>
    <property type="evidence" value="ECO:0007669"/>
    <property type="project" value="InterPro"/>
</dbReference>
<evidence type="ECO:0000313" key="7">
    <source>
        <dbReference type="RefSeq" id="XP_026753237.2"/>
    </source>
</evidence>
<dbReference type="PROSITE" id="PS50104">
    <property type="entry name" value="TIR"/>
    <property type="match status" value="1"/>
</dbReference>
<dbReference type="PANTHER" id="PTHR15079:SF3">
    <property type="entry name" value="MYELOID DIFFERENTIATION PRIMARY RESPONSE PROTEIN MYD88"/>
    <property type="match status" value="1"/>
</dbReference>
<keyword evidence="2" id="KW-0963">Cytoplasm</keyword>
<dbReference type="GeneID" id="113513443"/>
<dbReference type="InParanoid" id="A0A6J1WHG6"/>
<dbReference type="GO" id="GO:0034142">
    <property type="term" value="P:toll-like receptor 4 signaling pathway"/>
    <property type="evidence" value="ECO:0007669"/>
    <property type="project" value="TreeGrafter"/>
</dbReference>
<evidence type="ECO:0000256" key="2">
    <source>
        <dbReference type="ARBA" id="ARBA00022490"/>
    </source>
</evidence>
<dbReference type="GO" id="GO:0035325">
    <property type="term" value="F:Toll-like receptor binding"/>
    <property type="evidence" value="ECO:0007669"/>
    <property type="project" value="TreeGrafter"/>
</dbReference>
<evidence type="ECO:0000256" key="1">
    <source>
        <dbReference type="ARBA" id="ARBA00004496"/>
    </source>
</evidence>
<dbReference type="InterPro" id="IPR035897">
    <property type="entry name" value="Toll_tir_struct_dom_sf"/>
</dbReference>
<comment type="subcellular location">
    <subcellularLocation>
        <location evidence="1">Cytoplasm</location>
    </subcellularLocation>
</comment>
<proteinExistence type="predicted"/>
<dbReference type="GO" id="GO:0045087">
    <property type="term" value="P:innate immune response"/>
    <property type="evidence" value="ECO:0007669"/>
    <property type="project" value="TreeGrafter"/>
</dbReference>
<dbReference type="InterPro" id="IPR017281">
    <property type="entry name" value="Myelin_different_resp_MyD88"/>
</dbReference>
<dbReference type="RefSeq" id="XP_026753237.2">
    <property type="nucleotide sequence ID" value="XM_026897436.3"/>
</dbReference>
<dbReference type="GO" id="GO:0008063">
    <property type="term" value="P:Toll signaling pathway"/>
    <property type="evidence" value="ECO:0007669"/>
    <property type="project" value="TreeGrafter"/>
</dbReference>
<evidence type="ECO:0000259" key="5">
    <source>
        <dbReference type="PROSITE" id="PS50104"/>
    </source>
</evidence>
<feature type="domain" description="Death" evidence="4">
    <location>
        <begin position="47"/>
        <end position="112"/>
    </location>
</feature>
<reference evidence="7" key="1">
    <citation type="submission" date="2025-08" db="UniProtKB">
        <authorList>
            <consortium name="RefSeq"/>
        </authorList>
    </citation>
    <scope>IDENTIFICATION</scope>
    <source>
        <tissue evidence="7">Whole larvae</tissue>
    </source>
</reference>
<sequence length="379" mass="43357">MDGHNVDIDLYAVPLKSLGYDFRTLTSCLLNSKKILPADGPDRLSRDWRGIASLINISNEVVESIYGLADKTAKVIDLWCQKRDGTATLGKLMEYLQLIDRYDVYDDLQDLIKRGRITVPKNNQVALNSNQLAEIDERDKVITYDDRREGFPQLYHAYVLYAEEDWDFVNELLTRMRAEGFKLCTILDLEPGHETQYAPVAQLISERCHRIILVYSPAFLSSRANTFYTDYAQAVSIESKQHNIIPIIYRPCRLPVNLTYYHKLIYRPEKWAPYNFWDKLSESLRQVRLPRTNGMCDSSSTLNITEMSSGSVSDYLLSGSQLSESASMSDMDTTNIVITHPDDSGSISDFSTHGREKKKNGVFRKVRKLFKGKDSKNCS</sequence>
<dbReference type="PANTHER" id="PTHR15079">
    <property type="entry name" value="MYD88"/>
    <property type="match status" value="1"/>
</dbReference>
<protein>
    <submittedName>
        <fullName evidence="7">Myeloid differentiation primary response protein MyD88</fullName>
    </submittedName>
</protein>
<dbReference type="InterPro" id="IPR000157">
    <property type="entry name" value="TIR_dom"/>
</dbReference>
<dbReference type="Gene3D" id="3.40.50.10140">
    <property type="entry name" value="Toll/interleukin-1 receptor homology (TIR) domain"/>
    <property type="match status" value="1"/>
</dbReference>
<dbReference type="Pfam" id="PF13676">
    <property type="entry name" value="TIR_2"/>
    <property type="match status" value="1"/>
</dbReference>
<name>A0A6J1WHG6_GALME</name>
<evidence type="ECO:0000259" key="4">
    <source>
        <dbReference type="PROSITE" id="PS50017"/>
    </source>
</evidence>
<dbReference type="Proteomes" id="UP001652740">
    <property type="component" value="Unplaced"/>
</dbReference>
<gene>
    <name evidence="7" type="primary">LOC113513443</name>
</gene>
<keyword evidence="3" id="KW-0395">Inflammatory response</keyword>
<accession>A0A6J1WHG6</accession>
<dbReference type="GO" id="GO:0002755">
    <property type="term" value="P:MyD88-dependent toll-like receptor signaling pathway"/>
    <property type="evidence" value="ECO:0007669"/>
    <property type="project" value="InterPro"/>
</dbReference>
<dbReference type="InterPro" id="IPR011029">
    <property type="entry name" value="DEATH-like_dom_sf"/>
</dbReference>